<dbReference type="PANTHER" id="PTHR12277">
    <property type="entry name" value="ALPHA/BETA HYDROLASE DOMAIN-CONTAINING PROTEIN"/>
    <property type="match status" value="1"/>
</dbReference>
<dbReference type="Pfam" id="PF00561">
    <property type="entry name" value="Abhydrolase_1"/>
    <property type="match status" value="1"/>
</dbReference>
<keyword evidence="1" id="KW-0812">Transmembrane</keyword>
<evidence type="ECO:0000313" key="3">
    <source>
        <dbReference type="EMBL" id="KAK8722280.1"/>
    </source>
</evidence>
<feature type="transmembrane region" description="Helical" evidence="1">
    <location>
        <begin position="23"/>
        <end position="46"/>
    </location>
</feature>
<feature type="domain" description="AB hydrolase-1" evidence="2">
    <location>
        <begin position="127"/>
        <end position="233"/>
    </location>
</feature>
<reference evidence="3 4" key="1">
    <citation type="journal article" date="2024" name="BMC Genomics">
        <title>Genome assembly of redclaw crayfish (Cherax quadricarinatus) provides insights into its immune adaptation and hypoxia tolerance.</title>
        <authorList>
            <person name="Liu Z."/>
            <person name="Zheng J."/>
            <person name="Li H."/>
            <person name="Fang K."/>
            <person name="Wang S."/>
            <person name="He J."/>
            <person name="Zhou D."/>
            <person name="Weng S."/>
            <person name="Chi M."/>
            <person name="Gu Z."/>
            <person name="He J."/>
            <person name="Li F."/>
            <person name="Wang M."/>
        </authorList>
    </citation>
    <scope>NUCLEOTIDE SEQUENCE [LARGE SCALE GENOMIC DNA]</scope>
    <source>
        <strain evidence="3">ZL_2023a</strain>
    </source>
</reference>
<dbReference type="GO" id="GO:0006660">
    <property type="term" value="P:phosphatidylserine catabolic process"/>
    <property type="evidence" value="ECO:0007669"/>
    <property type="project" value="TreeGrafter"/>
</dbReference>
<dbReference type="InterPro" id="IPR029058">
    <property type="entry name" value="AB_hydrolase_fold"/>
</dbReference>
<sequence>MNILTLMGVQHTLPVRRRKFNRVLRSTATCLVFTSFVVWVVVPLVFHYSPRVQRFFIFLNTVGSQVDLSKPESVGLLGTRNFYMTTDKDVSVGIWHILPGSLVQFAPDIGSSERDLWYEQSLRDSKPVILYLHGNKGTRGEHHRIELYRVLREMDYHIITFDYRGYADSSAVDPDEDGLVMDTKALFNYLLDNAGTSPVFVWGHSLGTGVSCHAVSELCMEKKCPQGLVLEAPFNNLQDEVRLNPLSQVFYHLPYFDWAFVDPLQDIGAEFQSDKHIVHITSPVIILHAQDDYVVPIELGQKLQLAAQQRQLPEEYSLKFVAFDGKFGYGHNNIPKAPEFIAVIRDFVSNAERIGKKQRTNMNQNV</sequence>
<keyword evidence="4" id="KW-1185">Reference proteome</keyword>
<dbReference type="EMBL" id="JARKIK010000096">
    <property type="protein sequence ID" value="KAK8722280.1"/>
    <property type="molecule type" value="Genomic_DNA"/>
</dbReference>
<protein>
    <recommendedName>
        <fullName evidence="2">AB hydrolase-1 domain-containing protein</fullName>
    </recommendedName>
</protein>
<dbReference type="InterPro" id="IPR000073">
    <property type="entry name" value="AB_hydrolase_1"/>
</dbReference>
<evidence type="ECO:0000313" key="4">
    <source>
        <dbReference type="Proteomes" id="UP001445076"/>
    </source>
</evidence>
<keyword evidence="1" id="KW-0472">Membrane</keyword>
<dbReference type="Proteomes" id="UP001445076">
    <property type="component" value="Unassembled WGS sequence"/>
</dbReference>
<dbReference type="GO" id="GO:0005789">
    <property type="term" value="C:endoplasmic reticulum membrane"/>
    <property type="evidence" value="ECO:0007669"/>
    <property type="project" value="TreeGrafter"/>
</dbReference>
<evidence type="ECO:0000256" key="1">
    <source>
        <dbReference type="SAM" id="Phobius"/>
    </source>
</evidence>
<gene>
    <name evidence="3" type="ORF">OTU49_012349</name>
</gene>
<dbReference type="SUPFAM" id="SSF53474">
    <property type="entry name" value="alpha/beta-Hydrolases"/>
    <property type="match status" value="1"/>
</dbReference>
<name>A0AAW0VZK9_CHEQU</name>
<accession>A0AAW0VZK9</accession>
<dbReference type="PANTHER" id="PTHR12277:SF194">
    <property type="entry name" value="FI04476P"/>
    <property type="match status" value="1"/>
</dbReference>
<dbReference type="GO" id="GO:0047372">
    <property type="term" value="F:monoacylglycerol lipase activity"/>
    <property type="evidence" value="ECO:0007669"/>
    <property type="project" value="TreeGrafter"/>
</dbReference>
<comment type="caution">
    <text evidence="3">The sequence shown here is derived from an EMBL/GenBank/DDBJ whole genome shotgun (WGS) entry which is preliminary data.</text>
</comment>
<proteinExistence type="predicted"/>
<dbReference type="AlphaFoldDB" id="A0AAW0VZK9"/>
<keyword evidence="1" id="KW-1133">Transmembrane helix</keyword>
<dbReference type="Gene3D" id="3.40.50.1820">
    <property type="entry name" value="alpha/beta hydrolase"/>
    <property type="match status" value="1"/>
</dbReference>
<organism evidence="3 4">
    <name type="scientific">Cherax quadricarinatus</name>
    <name type="common">Australian red claw crayfish</name>
    <dbReference type="NCBI Taxonomy" id="27406"/>
    <lineage>
        <taxon>Eukaryota</taxon>
        <taxon>Metazoa</taxon>
        <taxon>Ecdysozoa</taxon>
        <taxon>Arthropoda</taxon>
        <taxon>Crustacea</taxon>
        <taxon>Multicrustacea</taxon>
        <taxon>Malacostraca</taxon>
        <taxon>Eumalacostraca</taxon>
        <taxon>Eucarida</taxon>
        <taxon>Decapoda</taxon>
        <taxon>Pleocyemata</taxon>
        <taxon>Astacidea</taxon>
        <taxon>Parastacoidea</taxon>
        <taxon>Parastacidae</taxon>
        <taxon>Cherax</taxon>
    </lineage>
</organism>
<dbReference type="GO" id="GO:0052651">
    <property type="term" value="P:monoacylglycerol catabolic process"/>
    <property type="evidence" value="ECO:0007669"/>
    <property type="project" value="TreeGrafter"/>
</dbReference>
<dbReference type="GO" id="GO:0004622">
    <property type="term" value="F:phosphatidylcholine lysophospholipase activity"/>
    <property type="evidence" value="ECO:0007669"/>
    <property type="project" value="TreeGrafter"/>
</dbReference>
<evidence type="ECO:0000259" key="2">
    <source>
        <dbReference type="Pfam" id="PF00561"/>
    </source>
</evidence>